<evidence type="ECO:0000313" key="2">
    <source>
        <dbReference type="EMBL" id="EAY18279.1"/>
    </source>
</evidence>
<name>A2DMQ8_TRIV3</name>
<evidence type="ECO:0000313" key="3">
    <source>
        <dbReference type="Proteomes" id="UP000001542"/>
    </source>
</evidence>
<reference evidence="2" key="1">
    <citation type="submission" date="2006-10" db="EMBL/GenBank/DDBJ databases">
        <authorList>
            <person name="Amadeo P."/>
            <person name="Zhao Q."/>
            <person name="Wortman J."/>
            <person name="Fraser-Liggett C."/>
            <person name="Carlton J."/>
        </authorList>
    </citation>
    <scope>NUCLEOTIDE SEQUENCE</scope>
    <source>
        <strain evidence="2">G3</strain>
    </source>
</reference>
<feature type="region of interest" description="Disordered" evidence="1">
    <location>
        <begin position="1070"/>
        <end position="1090"/>
    </location>
</feature>
<reference evidence="2" key="2">
    <citation type="journal article" date="2007" name="Science">
        <title>Draft genome sequence of the sexually transmitted pathogen Trichomonas vaginalis.</title>
        <authorList>
            <person name="Carlton J.M."/>
            <person name="Hirt R.P."/>
            <person name="Silva J.C."/>
            <person name="Delcher A.L."/>
            <person name="Schatz M."/>
            <person name="Zhao Q."/>
            <person name="Wortman J.R."/>
            <person name="Bidwell S.L."/>
            <person name="Alsmark U.C.M."/>
            <person name="Besteiro S."/>
            <person name="Sicheritz-Ponten T."/>
            <person name="Noel C.J."/>
            <person name="Dacks J.B."/>
            <person name="Foster P.G."/>
            <person name="Simillion C."/>
            <person name="Van de Peer Y."/>
            <person name="Miranda-Saavedra D."/>
            <person name="Barton G.J."/>
            <person name="Westrop G.D."/>
            <person name="Mueller S."/>
            <person name="Dessi D."/>
            <person name="Fiori P.L."/>
            <person name="Ren Q."/>
            <person name="Paulsen I."/>
            <person name="Zhang H."/>
            <person name="Bastida-Corcuera F.D."/>
            <person name="Simoes-Barbosa A."/>
            <person name="Brown M.T."/>
            <person name="Hayes R.D."/>
            <person name="Mukherjee M."/>
            <person name="Okumura C.Y."/>
            <person name="Schneider R."/>
            <person name="Smith A.J."/>
            <person name="Vanacova S."/>
            <person name="Villalvazo M."/>
            <person name="Haas B.J."/>
            <person name="Pertea M."/>
            <person name="Feldblyum T.V."/>
            <person name="Utterback T.R."/>
            <person name="Shu C.L."/>
            <person name="Osoegawa K."/>
            <person name="de Jong P.J."/>
            <person name="Hrdy I."/>
            <person name="Horvathova L."/>
            <person name="Zubacova Z."/>
            <person name="Dolezal P."/>
            <person name="Malik S.B."/>
            <person name="Logsdon J.M. Jr."/>
            <person name="Henze K."/>
            <person name="Gupta A."/>
            <person name="Wang C.C."/>
            <person name="Dunne R.L."/>
            <person name="Upcroft J.A."/>
            <person name="Upcroft P."/>
            <person name="White O."/>
            <person name="Salzberg S.L."/>
            <person name="Tang P."/>
            <person name="Chiu C.-H."/>
            <person name="Lee Y.-S."/>
            <person name="Embley T.M."/>
            <person name="Coombs G.H."/>
            <person name="Mottram J.C."/>
            <person name="Tachezy J."/>
            <person name="Fraser-Liggett C.M."/>
            <person name="Johnson P.J."/>
        </authorList>
    </citation>
    <scope>NUCLEOTIDE SEQUENCE [LARGE SCALE GENOMIC DNA]</scope>
    <source>
        <strain evidence="2">G3</strain>
    </source>
</reference>
<accession>A2DMQ8</accession>
<feature type="compositionally biased region" description="Polar residues" evidence="1">
    <location>
        <begin position="1070"/>
        <end position="1086"/>
    </location>
</feature>
<dbReference type="OrthoDB" id="10658225at2759"/>
<dbReference type="KEGG" id="tva:5463785"/>
<dbReference type="SUPFAM" id="SSF81837">
    <property type="entry name" value="BEACH domain"/>
    <property type="match status" value="1"/>
</dbReference>
<protein>
    <recommendedName>
        <fullName evidence="4">Beige/BEACH domain containing protein</fullName>
    </recommendedName>
</protein>
<gene>
    <name evidence="2" type="ORF">TVAG_253910</name>
</gene>
<dbReference type="EMBL" id="DS113220">
    <property type="protein sequence ID" value="EAY18279.1"/>
    <property type="molecule type" value="Genomic_DNA"/>
</dbReference>
<dbReference type="Proteomes" id="UP000001542">
    <property type="component" value="Unassembled WGS sequence"/>
</dbReference>
<dbReference type="InterPro" id="IPR036372">
    <property type="entry name" value="BEACH_dom_sf"/>
</dbReference>
<evidence type="ECO:0000256" key="1">
    <source>
        <dbReference type="SAM" id="MobiDB-lite"/>
    </source>
</evidence>
<dbReference type="InParanoid" id="A2DMQ8"/>
<dbReference type="VEuPathDB" id="TrichDB:TVAGG3_0059590"/>
<sequence length="2120" mass="246174">MQRSPSSAEFLTLVSNFIDSVNSVSEIKAKEKLLLKYLDNLETFLTNPDLFSGASKNISKIYQSLFSRMSLITGNEAVLSKSLDILNILWKIAQSTPVGSDSVQLFLSSCIYSMKNSNILPKFHTYFKDLFSNPDFIHSFLKSDGFSSYLSKVYTVDSNEIIIEQTNKILNLISPEFFTISEITPAINVFAQLGKTDKIQPKLRKLASILLMNLFDKLKQTTNFTIDDFPAFDSEFLMGFIVHLPHQNLANIIIENRPFIDMTLEIFKRKKSKIHQSHIVRALLETSPYNKQKSILFMIISDFITAVPAERTVEPILNYMSDFKTTQFCDVFLSCFVKTVEIAEAFVKCDGIEWLEDMRVKGIADMELYSQMLSSLVVLRRFDDLDDFIDDLDPKHPLFSLGKQQLDKIVYGMKTSRYRPIRVPSLFTLLDKPSFIDPYNAWMLGNCVVSQYLKKGYDIFDIPFIIDIGNRYIKTKHVNLLMQRPFELKKFCNQKHMHYPLFQFYQGREEFKINDNFSAISFWFCVSDEQDNIINIFHTDFILISIEKSKLILTLNDEKYFFDIDCRKMTFVYISLQEKFLGSIVHFFLRSSMQNEMIEIRVPARTKNPFSFAGFGWIGRGLMFLGCSIRIYKNRYVPADVLYSHGPEFIDYIDNTRMEIIITPYTFCNPSSNEPNSSNDPRIVLPPNFVAVPYFGLPVHFLSMRKISGLFKFLGTATTSEQYNNLFSTLMRITQITYFNSLKFWPKILSSMKKHREFINKSMFLKALKTASYHSRRERILLSILFDDEMWEFVDNEILIAGLFDYFSDIDWTSIEGIEHFLATKVIKNPTNLNIVEMILKNHEKIPNLIQNLICIMKTSHVLDDKEITWTGITTTKRTDVQLTIIQGFINFINEKNIEYFTKICDFESLKFVMLNSSEEACILMYHLMVTCNIYSPGFMKLDQTFLVLIAKFAFSCQIWTDTFLLATDNITESESLKTALTILLALVWSVSLVLVHLHSFHNSKTNIEDFHQILLSYKNGISILKDHIQVLYSQDLCINLFVSWFPLIFTYTGHLQTFSENYDKSSTNRSNMSDNFEAKPSSSESIPPMQPPQKAYSFILTVIQDVLGGFGLTFPVLEEDFDSNGFVKYISEEFPLNLFLSSIIYKCPAKLFSSLFSSFYLNIPFYEIGRSNLIIQPLMHIFLRNCTEITNNFHMSLFLDFILFFVTTKGFSDRPVEFFEDFFGFLYLTTLKYKFNFISNKINFILFDMFMHSPHKMMENILHLFVQNITTIMPFIIQSKSSKAWYYLFFTVSKTSSKSFDQLIEKFTSLLPNDQKELNFLDSIYETDIDQSYFQYLEKEWHQQMENEEKYVKQNNEQILQFKSTFYSVVSSLSKSINSQSYLAHQSHYFNAINFKKNLQTLEKTFVLNEEMTKWKLFIQSQKDKLSIVQNYDPICFHLSPRCFPFSCPRILTPSTLQPIVNGHITSFPYTFVNTHLYTKNSQSNLLELFKRVYAKYGNPISFAKCELIRYDNRIKSVIFIYKTMILILTFAELNDDNSLKLIEPNNDFLVHSFIESVLIGHWGQTTLFNSHIVICLSLSTLICARRYEADSIQVWTFKSGHFILKSDDKNIIYLFSRLCIENFTTPSNSFVFNIRKSEEIYLNYASGRLSTEQMLLALNCFNQRSFVDLNNTPYFPALQSLKILDRKVLDKKVTLSYLHHILPFSYYETENVNKSDYYIPSLLFYVPDVNFGFVQACDMRHDLEDAIGVNEYVLQNYFPQNVRDDLQKVTERVKRNIISVAFINQIHVCQSINRRCAEHQTLLFERNTVRKINKLSARIEATHPYYIRIDKRLLSMTLLNKETGQVFFSKMDYLMIFADAVSISANGLFIVVDFEFGLTRVYQINFKQSVPSDFSLVSELSWDLVSQSVISGIDFICATAAGERLVLWEFTYGTVHRYKDFDEKIQQLSMDEKYGSVWIATDSKLMAFSLNMEQLAELEIKNITCLEVVPHPSDCTERTAILGFEDGKVAICLLRFDIKTFEVKYLPSEHEYPVDRITTHPNLEEFLSIDEEGNALLWNAFGVNGATQKLSIYDSCPYCGDKVAAYCTQCNRTVCAKCMSESNPKTLCAMCAALQAYL</sequence>
<proteinExistence type="predicted"/>
<evidence type="ECO:0008006" key="4">
    <source>
        <dbReference type="Google" id="ProtNLM"/>
    </source>
</evidence>
<dbReference type="VEuPathDB" id="TrichDB:TVAGG3_0651520"/>
<dbReference type="InterPro" id="IPR036322">
    <property type="entry name" value="WD40_repeat_dom_sf"/>
</dbReference>
<keyword evidence="3" id="KW-1185">Reference proteome</keyword>
<dbReference type="SUPFAM" id="SSF50978">
    <property type="entry name" value="WD40 repeat-like"/>
    <property type="match status" value="1"/>
</dbReference>
<dbReference type="VEuPathDB" id="TrichDB:TVAG_253910"/>
<organism evidence="2 3">
    <name type="scientific">Trichomonas vaginalis (strain ATCC PRA-98 / G3)</name>
    <dbReference type="NCBI Taxonomy" id="412133"/>
    <lineage>
        <taxon>Eukaryota</taxon>
        <taxon>Metamonada</taxon>
        <taxon>Parabasalia</taxon>
        <taxon>Trichomonadida</taxon>
        <taxon>Trichomonadidae</taxon>
        <taxon>Trichomonas</taxon>
    </lineage>
</organism>